<evidence type="ECO:0000313" key="6">
    <source>
        <dbReference type="EMBL" id="UUY03310.1"/>
    </source>
</evidence>
<dbReference type="PANTHER" id="PTHR12599:SF0">
    <property type="entry name" value="PTERIN-4-ALPHA-CARBINOLAMINE DEHYDRATASE"/>
    <property type="match status" value="1"/>
</dbReference>
<dbReference type="EMBL" id="CP088295">
    <property type="protein sequence ID" value="UUY03310.1"/>
    <property type="molecule type" value="Genomic_DNA"/>
</dbReference>
<dbReference type="PANTHER" id="PTHR12599">
    <property type="entry name" value="PTERIN-4-ALPHA-CARBINOLAMINE DEHYDRATASE"/>
    <property type="match status" value="1"/>
</dbReference>
<evidence type="ECO:0000313" key="7">
    <source>
        <dbReference type="Proteomes" id="UP001058860"/>
    </source>
</evidence>
<name>A0ABY5PFN6_9ACTN</name>
<dbReference type="EC" id="4.2.1.96" evidence="3"/>
<protein>
    <recommendedName>
        <fullName evidence="4">Putative pterin-4-alpha-carbinolamine dehydratase</fullName>
        <ecNumber evidence="3">4.2.1.96</ecNumber>
    </recommendedName>
</protein>
<reference evidence="7" key="1">
    <citation type="submission" date="2021-11" db="EMBL/GenBank/DDBJ databases">
        <title>Cultivation dependent microbiological survey of springs from the worlds oldest radium mine currently devoted to the extraction of radon-saturated water.</title>
        <authorList>
            <person name="Kapinusova G."/>
            <person name="Smrhova T."/>
            <person name="Strejcek M."/>
            <person name="Suman J."/>
            <person name="Jani K."/>
            <person name="Pajer P."/>
            <person name="Uhlik O."/>
        </authorList>
    </citation>
    <scope>NUCLEOTIDE SEQUENCE [LARGE SCALE GENOMIC DNA]</scope>
    <source>
        <strain evidence="7">J379</strain>
    </source>
</reference>
<dbReference type="CDD" id="cd00488">
    <property type="entry name" value="PCD_DCoH"/>
    <property type="match status" value="1"/>
</dbReference>
<dbReference type="RefSeq" id="WP_353863820.1">
    <property type="nucleotide sequence ID" value="NZ_CP088295.1"/>
</dbReference>
<keyword evidence="7" id="KW-1185">Reference proteome</keyword>
<keyword evidence="5 6" id="KW-0456">Lyase</keyword>
<evidence type="ECO:0000256" key="1">
    <source>
        <dbReference type="ARBA" id="ARBA00001554"/>
    </source>
</evidence>
<dbReference type="Gene3D" id="3.30.1360.20">
    <property type="entry name" value="Transcriptional coactivator/pterin dehydratase"/>
    <property type="match status" value="1"/>
</dbReference>
<organism evidence="6 7">
    <name type="scientific">Svornostia abyssi</name>
    <dbReference type="NCBI Taxonomy" id="2898438"/>
    <lineage>
        <taxon>Bacteria</taxon>
        <taxon>Bacillati</taxon>
        <taxon>Actinomycetota</taxon>
        <taxon>Thermoleophilia</taxon>
        <taxon>Solirubrobacterales</taxon>
        <taxon>Baekduiaceae</taxon>
        <taxon>Svornostia</taxon>
    </lineage>
</organism>
<sequence length="92" mass="10470">MALLHDEAIEVLLEGTLWRKDGRTVVRDFEFGNFTDAVAFVNRVAIDADKADHHPDILIHNYRKVQVRICTHTEGGITMRDIELARAIDTLV</sequence>
<evidence type="ECO:0000256" key="4">
    <source>
        <dbReference type="ARBA" id="ARBA00021735"/>
    </source>
</evidence>
<dbReference type="SUPFAM" id="SSF55248">
    <property type="entry name" value="PCD-like"/>
    <property type="match status" value="1"/>
</dbReference>
<evidence type="ECO:0000256" key="2">
    <source>
        <dbReference type="ARBA" id="ARBA00006472"/>
    </source>
</evidence>
<comment type="catalytic activity">
    <reaction evidence="1">
        <text>(4aS,6R)-4a-hydroxy-L-erythro-5,6,7,8-tetrahydrobiopterin = (6R)-L-erythro-6,7-dihydrobiopterin + H2O</text>
        <dbReference type="Rhea" id="RHEA:11920"/>
        <dbReference type="ChEBI" id="CHEBI:15377"/>
        <dbReference type="ChEBI" id="CHEBI:15642"/>
        <dbReference type="ChEBI" id="CHEBI:43120"/>
        <dbReference type="EC" id="4.2.1.96"/>
    </reaction>
</comment>
<comment type="similarity">
    <text evidence="2">Belongs to the pterin-4-alpha-carbinolamine dehydratase family.</text>
</comment>
<dbReference type="Pfam" id="PF01329">
    <property type="entry name" value="Pterin_4a"/>
    <property type="match status" value="1"/>
</dbReference>
<dbReference type="NCBIfam" id="NF002017">
    <property type="entry name" value="PRK00823.1-2"/>
    <property type="match status" value="1"/>
</dbReference>
<evidence type="ECO:0000256" key="5">
    <source>
        <dbReference type="ARBA" id="ARBA00023239"/>
    </source>
</evidence>
<gene>
    <name evidence="6" type="ORF">LRS13_21985</name>
</gene>
<dbReference type="InterPro" id="IPR036428">
    <property type="entry name" value="PCD_sf"/>
</dbReference>
<accession>A0ABY5PFN6</accession>
<dbReference type="InterPro" id="IPR001533">
    <property type="entry name" value="Pterin_deHydtase"/>
</dbReference>
<dbReference type="GO" id="GO:0008124">
    <property type="term" value="F:4-alpha-hydroxytetrahydrobiopterin dehydratase activity"/>
    <property type="evidence" value="ECO:0007669"/>
    <property type="project" value="UniProtKB-EC"/>
</dbReference>
<dbReference type="Proteomes" id="UP001058860">
    <property type="component" value="Chromosome"/>
</dbReference>
<evidence type="ECO:0000256" key="3">
    <source>
        <dbReference type="ARBA" id="ARBA00013252"/>
    </source>
</evidence>
<proteinExistence type="inferred from homology"/>